<organism evidence="2 3">
    <name type="scientific">Microlunatus spumicola</name>
    <dbReference type="NCBI Taxonomy" id="81499"/>
    <lineage>
        <taxon>Bacteria</taxon>
        <taxon>Bacillati</taxon>
        <taxon>Actinomycetota</taxon>
        <taxon>Actinomycetes</taxon>
        <taxon>Propionibacteriales</taxon>
        <taxon>Propionibacteriaceae</taxon>
        <taxon>Microlunatus</taxon>
    </lineage>
</organism>
<keyword evidence="1" id="KW-0812">Transmembrane</keyword>
<evidence type="ECO:0008006" key="4">
    <source>
        <dbReference type="Google" id="ProtNLM"/>
    </source>
</evidence>
<sequence length="124" mass="14048">MQEPPRRSRLDVYKGWHREPSFYREVYARSVSAALVGLLGIALASAFGIISRKPLAYFSIGILVFSVGWFVYGFAQARKVQKLEKSSTASREEVEFYDRRVRRLLVANAILFTIFAVVTTVLGL</sequence>
<keyword evidence="3" id="KW-1185">Reference proteome</keyword>
<reference evidence="3" key="1">
    <citation type="journal article" date="2019" name="Int. J. Syst. Evol. Microbiol.">
        <title>The Global Catalogue of Microorganisms (GCM) 10K type strain sequencing project: providing services to taxonomists for standard genome sequencing and annotation.</title>
        <authorList>
            <consortium name="The Broad Institute Genomics Platform"/>
            <consortium name="The Broad Institute Genome Sequencing Center for Infectious Disease"/>
            <person name="Wu L."/>
            <person name="Ma J."/>
        </authorList>
    </citation>
    <scope>NUCLEOTIDE SEQUENCE [LARGE SCALE GENOMIC DNA]</scope>
    <source>
        <strain evidence="3">JCM 16540</strain>
    </source>
</reference>
<keyword evidence="1" id="KW-1133">Transmembrane helix</keyword>
<proteinExistence type="predicted"/>
<accession>A0ABP6X7W7</accession>
<name>A0ABP6X7W7_9ACTN</name>
<gene>
    <name evidence="2" type="ORF">GCM10022197_17680</name>
</gene>
<dbReference type="EMBL" id="BAAAYR010000001">
    <property type="protein sequence ID" value="GAA3562517.1"/>
    <property type="molecule type" value="Genomic_DNA"/>
</dbReference>
<keyword evidence="1" id="KW-0472">Membrane</keyword>
<feature type="transmembrane region" description="Helical" evidence="1">
    <location>
        <begin position="56"/>
        <end position="75"/>
    </location>
</feature>
<protein>
    <recommendedName>
        <fullName evidence="4">DUF202 domain-containing protein</fullName>
    </recommendedName>
</protein>
<comment type="caution">
    <text evidence="2">The sequence shown here is derived from an EMBL/GenBank/DDBJ whole genome shotgun (WGS) entry which is preliminary data.</text>
</comment>
<feature type="transmembrane region" description="Helical" evidence="1">
    <location>
        <begin position="104"/>
        <end position="123"/>
    </location>
</feature>
<evidence type="ECO:0000313" key="2">
    <source>
        <dbReference type="EMBL" id="GAA3562517.1"/>
    </source>
</evidence>
<evidence type="ECO:0000256" key="1">
    <source>
        <dbReference type="SAM" id="Phobius"/>
    </source>
</evidence>
<dbReference type="RefSeq" id="WP_204911326.1">
    <property type="nucleotide sequence ID" value="NZ_BAAAYR010000001.1"/>
</dbReference>
<feature type="transmembrane region" description="Helical" evidence="1">
    <location>
        <begin position="26"/>
        <end position="50"/>
    </location>
</feature>
<dbReference type="Proteomes" id="UP001500767">
    <property type="component" value="Unassembled WGS sequence"/>
</dbReference>
<evidence type="ECO:0000313" key="3">
    <source>
        <dbReference type="Proteomes" id="UP001500767"/>
    </source>
</evidence>